<evidence type="ECO:0000313" key="4">
    <source>
        <dbReference type="Proteomes" id="UP001308005"/>
    </source>
</evidence>
<protein>
    <submittedName>
        <fullName evidence="3">HAD-IIB family hydrolase</fullName>
    </submittedName>
</protein>
<gene>
    <name evidence="3" type="ORF">VSS37_12615</name>
</gene>
<dbReference type="EMBL" id="JAYMYJ010000112">
    <property type="protein sequence ID" value="MEB4591827.1"/>
    <property type="molecule type" value="Genomic_DNA"/>
</dbReference>
<dbReference type="SFLD" id="SFLDG01140">
    <property type="entry name" value="C2.B:_Phosphomannomutase_and_P"/>
    <property type="match status" value="1"/>
</dbReference>
<dbReference type="InterPro" id="IPR051518">
    <property type="entry name" value="Sucrose_Phosphatase"/>
</dbReference>
<keyword evidence="4" id="KW-1185">Reference proteome</keyword>
<organism evidence="3 4">
    <name type="scientific">Candidatus Thiothrix phosphatis</name>
    <dbReference type="NCBI Taxonomy" id="3112415"/>
    <lineage>
        <taxon>Bacteria</taxon>
        <taxon>Pseudomonadati</taxon>
        <taxon>Pseudomonadota</taxon>
        <taxon>Gammaproteobacteria</taxon>
        <taxon>Thiotrichales</taxon>
        <taxon>Thiotrichaceae</taxon>
        <taxon>Thiothrix</taxon>
    </lineage>
</organism>
<dbReference type="Proteomes" id="UP001308005">
    <property type="component" value="Unassembled WGS sequence"/>
</dbReference>
<dbReference type="InterPro" id="IPR036412">
    <property type="entry name" value="HAD-like_sf"/>
</dbReference>
<evidence type="ECO:0000259" key="2">
    <source>
        <dbReference type="Pfam" id="PF05116"/>
    </source>
</evidence>
<dbReference type="NCBIfam" id="TIGR01484">
    <property type="entry name" value="HAD-SF-IIB"/>
    <property type="match status" value="1"/>
</dbReference>
<dbReference type="InterPro" id="IPR023214">
    <property type="entry name" value="HAD_sf"/>
</dbReference>
<dbReference type="SUPFAM" id="SSF56784">
    <property type="entry name" value="HAD-like"/>
    <property type="match status" value="1"/>
</dbReference>
<dbReference type="SFLD" id="SFLDG01141">
    <property type="entry name" value="C2.B.1:_Sucrose_Phosphatase_Li"/>
    <property type="match status" value="1"/>
</dbReference>
<dbReference type="PANTHER" id="PTHR46521:SF4">
    <property type="entry name" value="SUCROSE-PHOSPHATASE 2-RELATED"/>
    <property type="match status" value="1"/>
</dbReference>
<proteinExistence type="predicted"/>
<dbReference type="Pfam" id="PF05116">
    <property type="entry name" value="S6PP"/>
    <property type="match status" value="1"/>
</dbReference>
<reference evidence="3 4" key="2">
    <citation type="submission" date="2024-01" db="EMBL/GenBank/DDBJ databases">
        <authorList>
            <person name="Xie X."/>
        </authorList>
    </citation>
    <scope>NUCLEOTIDE SEQUENCE [LARGE SCALE GENOMIC DNA]</scope>
    <source>
        <strain evidence="3">SCUT-1</strain>
    </source>
</reference>
<dbReference type="Gene3D" id="3.40.50.1000">
    <property type="entry name" value="HAD superfamily/HAD-like"/>
    <property type="match status" value="1"/>
</dbReference>
<dbReference type="RefSeq" id="WP_324695726.1">
    <property type="nucleotide sequence ID" value="NZ_JAYMYJ010000112.1"/>
</dbReference>
<dbReference type="GO" id="GO:0016787">
    <property type="term" value="F:hydrolase activity"/>
    <property type="evidence" value="ECO:0007669"/>
    <property type="project" value="UniProtKB-KW"/>
</dbReference>
<keyword evidence="1 3" id="KW-0378">Hydrolase</keyword>
<dbReference type="Gene3D" id="3.90.1070.10">
    <property type="match status" value="1"/>
</dbReference>
<sequence length="282" mass="31466">MNRPLLICTDLDRTLLPNGAEPESPAARRWFRKLAELPEITLAYVSGRHAALVRDAIIDYDLPLPDFVIGDVGATLYSCQRWRWEPWPAWTQHIAPDWGGRSRVQLAVLLQDIPELRLQETVKQNTHKLSYYVSLHTNHQYLLDQVRQRLIARSIRASLIWSIDGPANTGLLDILPARASKRHAIEFLMAERGFKQGNTVFSGDSGNDLPVLVSPIPATLVNNASPAIKAEAWQTVRMTGAERTLYLAQGGFFGMNGNYAAGILEGIAHYHPAITARLEKTA</sequence>
<dbReference type="PANTHER" id="PTHR46521">
    <property type="entry name" value="SUCROSE-PHOSPHATASE 2-RELATED"/>
    <property type="match status" value="1"/>
</dbReference>
<dbReference type="InterPro" id="IPR006380">
    <property type="entry name" value="SPP-like_dom"/>
</dbReference>
<accession>A0ABU6CZ51</accession>
<name>A0ABU6CZ51_9GAMM</name>
<comment type="caution">
    <text evidence="3">The sequence shown here is derived from an EMBL/GenBank/DDBJ whole genome shotgun (WGS) entry which is preliminary data.</text>
</comment>
<dbReference type="SFLD" id="SFLDS00003">
    <property type="entry name" value="Haloacid_Dehalogenase"/>
    <property type="match status" value="1"/>
</dbReference>
<evidence type="ECO:0000256" key="1">
    <source>
        <dbReference type="ARBA" id="ARBA00022801"/>
    </source>
</evidence>
<dbReference type="InterPro" id="IPR006379">
    <property type="entry name" value="HAD-SF_hydro_IIB"/>
</dbReference>
<evidence type="ECO:0000313" key="3">
    <source>
        <dbReference type="EMBL" id="MEB4591827.1"/>
    </source>
</evidence>
<feature type="domain" description="Sucrose phosphatase-like" evidence="2">
    <location>
        <begin position="4"/>
        <end position="271"/>
    </location>
</feature>
<reference evidence="4" key="1">
    <citation type="submission" date="2023-07" db="EMBL/GenBank/DDBJ databases">
        <title>The carbon used by Thiothrix.</title>
        <authorList>
            <person name="Chen L."/>
        </authorList>
    </citation>
    <scope>NUCLEOTIDE SEQUENCE [LARGE SCALE GENOMIC DNA]</scope>
</reference>